<sequence length="104" mass="12027">MSGLAGMQVKFTVLKNEDINKYLDEREKSDLSRILWKVQELRLLDGKPPLNTYLVVNTDEPYATDIVRIMQTNNHWGPVSDPNQAEMEYYGGTLILPRTEEEIK</sequence>
<protein>
    <submittedName>
        <fullName evidence="1">Uncharacterized protein</fullName>
    </submittedName>
</protein>
<evidence type="ECO:0000313" key="1">
    <source>
        <dbReference type="EMBL" id="SUA70102.1"/>
    </source>
</evidence>
<reference evidence="1 2" key="1">
    <citation type="submission" date="2018-06" db="EMBL/GenBank/DDBJ databases">
        <authorList>
            <consortium name="Pathogen Informatics"/>
            <person name="Doyle S."/>
        </authorList>
    </citation>
    <scope>NUCLEOTIDE SEQUENCE [LARGE SCALE GENOMIC DNA]</scope>
    <source>
        <strain evidence="1 2">NCTC10343</strain>
    </source>
</reference>
<dbReference type="AlphaFoldDB" id="A0A378XYK0"/>
<gene>
    <name evidence="1" type="ORF">NCTC10343_02972</name>
</gene>
<dbReference type="Proteomes" id="UP000254400">
    <property type="component" value="Unassembled WGS sequence"/>
</dbReference>
<dbReference type="GeneID" id="93346345"/>
<evidence type="ECO:0000313" key="2">
    <source>
        <dbReference type="Proteomes" id="UP000254400"/>
    </source>
</evidence>
<organism evidence="1 2">
    <name type="scientific">Paenibacillus polymyxa</name>
    <name type="common">Bacillus polymyxa</name>
    <dbReference type="NCBI Taxonomy" id="1406"/>
    <lineage>
        <taxon>Bacteria</taxon>
        <taxon>Bacillati</taxon>
        <taxon>Bacillota</taxon>
        <taxon>Bacilli</taxon>
        <taxon>Bacillales</taxon>
        <taxon>Paenibacillaceae</taxon>
        <taxon>Paenibacillus</taxon>
    </lineage>
</organism>
<accession>A0A378XYK0</accession>
<dbReference type="EMBL" id="UGSC01000001">
    <property type="protein sequence ID" value="SUA70102.1"/>
    <property type="molecule type" value="Genomic_DNA"/>
</dbReference>
<proteinExistence type="predicted"/>
<name>A0A378XYK0_PAEPO</name>
<dbReference type="RefSeq" id="WP_014599950.1">
    <property type="nucleotide sequence ID" value="NZ_CP036496.1"/>
</dbReference>